<reference evidence="2 3" key="1">
    <citation type="submission" date="2018-03" db="EMBL/GenBank/DDBJ databases">
        <title>Cereibacter changlensis.</title>
        <authorList>
            <person name="Meyer T.E."/>
            <person name="Miller S."/>
            <person name="Lodha T."/>
            <person name="Gandham S."/>
            <person name="Chintalapati S."/>
            <person name="Chintalapati V.R."/>
        </authorList>
    </citation>
    <scope>NUCLEOTIDE SEQUENCE [LARGE SCALE GENOMIC DNA]</scope>
    <source>
        <strain evidence="2 3">JA139</strain>
    </source>
</reference>
<comment type="caution">
    <text evidence="2">The sequence shown here is derived from an EMBL/GenBank/DDBJ whole genome shotgun (WGS) entry which is preliminary data.</text>
</comment>
<feature type="compositionally biased region" description="Low complexity" evidence="1">
    <location>
        <begin position="1"/>
        <end position="13"/>
    </location>
</feature>
<dbReference type="AlphaFoldDB" id="A0A2T4K012"/>
<protein>
    <submittedName>
        <fullName evidence="2">Uncharacterized protein</fullName>
    </submittedName>
</protein>
<evidence type="ECO:0000256" key="1">
    <source>
        <dbReference type="SAM" id="MobiDB-lite"/>
    </source>
</evidence>
<dbReference type="EMBL" id="PZKG01000006">
    <property type="protein sequence ID" value="PTE23343.1"/>
    <property type="molecule type" value="Genomic_DNA"/>
</dbReference>
<dbReference type="Proteomes" id="UP000241010">
    <property type="component" value="Unassembled WGS sequence"/>
</dbReference>
<feature type="region of interest" description="Disordered" evidence="1">
    <location>
        <begin position="1"/>
        <end position="21"/>
    </location>
</feature>
<gene>
    <name evidence="2" type="ORF">C5F48_02455</name>
</gene>
<evidence type="ECO:0000313" key="3">
    <source>
        <dbReference type="Proteomes" id="UP000241010"/>
    </source>
</evidence>
<evidence type="ECO:0000313" key="2">
    <source>
        <dbReference type="EMBL" id="PTE23343.1"/>
    </source>
</evidence>
<keyword evidence="3" id="KW-1185">Reference proteome</keyword>
<name>A0A2T4K012_9RHOB</name>
<accession>A0A2T4K012</accession>
<proteinExistence type="predicted"/>
<organism evidence="2 3">
    <name type="scientific">Cereibacter changlensis JA139</name>
    <dbReference type="NCBI Taxonomy" id="1188249"/>
    <lineage>
        <taxon>Bacteria</taxon>
        <taxon>Pseudomonadati</taxon>
        <taxon>Pseudomonadota</taxon>
        <taxon>Alphaproteobacteria</taxon>
        <taxon>Rhodobacterales</taxon>
        <taxon>Paracoccaceae</taxon>
        <taxon>Cereibacter</taxon>
    </lineage>
</organism>
<sequence>MSGSEGIEQIGSGDRSGLAWPKGHHFVSEELLDTERYPRGRVLLAEDALDQLEAVNRHANLTPFRRPILMGGTAPVPNVARIAVMLHDQGSNKGRFHHV</sequence>